<keyword evidence="1" id="KW-1133">Transmembrane helix</keyword>
<dbReference type="KEGG" id="cprv:CYPRO_0287"/>
<protein>
    <submittedName>
        <fullName evidence="2">Uncharacterized protein</fullName>
    </submittedName>
</protein>
<dbReference type="EMBL" id="CP027806">
    <property type="protein sequence ID" value="AXI99574.1"/>
    <property type="molecule type" value="Genomic_DNA"/>
</dbReference>
<keyword evidence="3" id="KW-1185">Reference proteome</keyword>
<gene>
    <name evidence="2" type="ORF">CYPRO_0287</name>
</gene>
<reference evidence="2 3" key="1">
    <citation type="submission" date="2018-03" db="EMBL/GenBank/DDBJ databases">
        <title>Phenotypic and genomic properties of Cyclonatronum proteinivorum gen. nov., sp. nov., a haloalkaliphilic bacteroidete from soda lakes possessing Na+-translocating rhodopsin.</title>
        <authorList>
            <person name="Toshchakov S.V."/>
            <person name="Korzhenkov A."/>
            <person name="Samarov N.I."/>
            <person name="Kublanov I.V."/>
            <person name="Muntyan M.S."/>
            <person name="Sorokin D.Y."/>
        </authorList>
    </citation>
    <scope>NUCLEOTIDE SEQUENCE [LARGE SCALE GENOMIC DNA]</scope>
    <source>
        <strain evidence="2 3">Omega</strain>
    </source>
</reference>
<keyword evidence="1" id="KW-0812">Transmembrane</keyword>
<organism evidence="2 3">
    <name type="scientific">Cyclonatronum proteinivorum</name>
    <dbReference type="NCBI Taxonomy" id="1457365"/>
    <lineage>
        <taxon>Bacteria</taxon>
        <taxon>Pseudomonadati</taxon>
        <taxon>Balneolota</taxon>
        <taxon>Balneolia</taxon>
        <taxon>Balneolales</taxon>
        <taxon>Cyclonatronaceae</taxon>
        <taxon>Cyclonatronum</taxon>
    </lineage>
</organism>
<evidence type="ECO:0000313" key="3">
    <source>
        <dbReference type="Proteomes" id="UP000254808"/>
    </source>
</evidence>
<evidence type="ECO:0000313" key="2">
    <source>
        <dbReference type="EMBL" id="AXI99574.1"/>
    </source>
</evidence>
<keyword evidence="1" id="KW-0472">Membrane</keyword>
<dbReference type="AlphaFoldDB" id="A0A345UGH3"/>
<proteinExistence type="predicted"/>
<evidence type="ECO:0000256" key="1">
    <source>
        <dbReference type="SAM" id="Phobius"/>
    </source>
</evidence>
<dbReference type="OrthoDB" id="582675at2"/>
<name>A0A345UGH3_9BACT</name>
<dbReference type="RefSeq" id="WP_114982853.1">
    <property type="nucleotide sequence ID" value="NZ_CP027806.1"/>
</dbReference>
<sequence length="164" mass="19171">MKNPAFEEVQSFGRHGLWFAMLSVFAIVLYSFFQLTLIGVNRFILLAMIPSIALFFFLVMFFRRMELHIRADEQALEFRFSPVQKEFQVIEWKFMEEIAVVETSPIRRLAGWGVRYGPTRAYSVGGSEGVEISFPNGRKLFLGSKRAGELERYIRKFRNKAKRL</sequence>
<feature type="transmembrane region" description="Helical" evidence="1">
    <location>
        <begin position="16"/>
        <end position="37"/>
    </location>
</feature>
<dbReference type="Proteomes" id="UP000254808">
    <property type="component" value="Chromosome"/>
</dbReference>
<feature type="transmembrane region" description="Helical" evidence="1">
    <location>
        <begin position="43"/>
        <end position="62"/>
    </location>
</feature>
<accession>A0A345UGH3</accession>